<accession>A0A225VIY5</accession>
<dbReference type="EMBL" id="NBNE01004516">
    <property type="protein sequence ID" value="OWZ05282.1"/>
    <property type="molecule type" value="Genomic_DNA"/>
</dbReference>
<reference evidence="2" key="1">
    <citation type="submission" date="2017-03" db="EMBL/GenBank/DDBJ databases">
        <title>Phytopthora megakarya and P. palmivora, two closely related causual agents of cacao black pod achieved similar genome size and gene model numbers by different mechanisms.</title>
        <authorList>
            <person name="Ali S."/>
            <person name="Shao J."/>
            <person name="Larry D.J."/>
            <person name="Kronmiller B."/>
            <person name="Shen D."/>
            <person name="Strem M.D."/>
            <person name="Melnick R.L."/>
            <person name="Guiltinan M.J."/>
            <person name="Tyler B.M."/>
            <person name="Meinhardt L.W."/>
            <person name="Bailey B.A."/>
        </authorList>
    </citation>
    <scope>NUCLEOTIDE SEQUENCE [LARGE SCALE GENOMIC DNA]</scope>
    <source>
        <strain evidence="2">zdho120</strain>
    </source>
</reference>
<organism evidence="1 2">
    <name type="scientific">Phytophthora megakarya</name>
    <dbReference type="NCBI Taxonomy" id="4795"/>
    <lineage>
        <taxon>Eukaryota</taxon>
        <taxon>Sar</taxon>
        <taxon>Stramenopiles</taxon>
        <taxon>Oomycota</taxon>
        <taxon>Peronosporomycetes</taxon>
        <taxon>Peronosporales</taxon>
        <taxon>Peronosporaceae</taxon>
        <taxon>Phytophthora</taxon>
    </lineage>
</organism>
<comment type="caution">
    <text evidence="1">The sequence shown here is derived from an EMBL/GenBank/DDBJ whole genome shotgun (WGS) entry which is preliminary data.</text>
</comment>
<name>A0A225VIY5_9STRA</name>
<evidence type="ECO:0000313" key="1">
    <source>
        <dbReference type="EMBL" id="OWZ05282.1"/>
    </source>
</evidence>
<gene>
    <name evidence="1" type="ORF">PHMEG_00022658</name>
</gene>
<evidence type="ECO:0000313" key="2">
    <source>
        <dbReference type="Proteomes" id="UP000198211"/>
    </source>
</evidence>
<sequence>MDRYLAEEHEANKFPVNTQPQHQEVQDVEMESIRSSDQDLAGTFPDLGDLGSQEIYWIKTKIERERGSARPSCWIREEQIHNKWSDLLRSFQIQYCGFVVSVARQNYHTRRGADESPLDYLYRPNMAGLSARLKVTDVSEFTGMSTTSKAYQFSELDFIMKTMETVIISIKTTTRSSTVMVLTAINTRIKALGSWLLEACYGHECGMRGHPSDHCLFEEFYNQIREWSNHPKHMGMLPEAAEKMLNEDARRGGTRYEPSVQDTASMHL</sequence>
<keyword evidence="2" id="KW-1185">Reference proteome</keyword>
<protein>
    <submittedName>
        <fullName evidence="1">Uncharacterized protein</fullName>
    </submittedName>
</protein>
<proteinExistence type="predicted"/>
<dbReference type="AlphaFoldDB" id="A0A225VIY5"/>
<dbReference type="Proteomes" id="UP000198211">
    <property type="component" value="Unassembled WGS sequence"/>
</dbReference>